<dbReference type="Proteomes" id="UP000177287">
    <property type="component" value="Unassembled WGS sequence"/>
</dbReference>
<dbReference type="GO" id="GO:0052618">
    <property type="term" value="F:coenzyme F420-0:L-glutamate ligase activity"/>
    <property type="evidence" value="ECO:0007669"/>
    <property type="project" value="TreeGrafter"/>
</dbReference>
<proteinExistence type="predicted"/>
<sequence length="249" mass="27580">MKICAIKTKKVVPGKDKSIFDILERYLPRLKEKTVVAVTSKVVAICEGRIIPFDEKKKDSIIKSEADWYLPRTSHKYNVMLTIKGSAMSFSSGVDESNAKGYFVLWPKDPQKSANAIRQYLVKKYKTKNIGVVITDTASVPLRWGQRGVFVLAHSGFAALNSYVGKPDIFGRLLKMTSAAIADALGTAAVLAMGEGAEQTPLAVIEDIPFVKFQQRDPTKKELDKLKMSPEDDLYAPLLKGVKWRKGGV</sequence>
<feature type="domain" description="Coenzyme F420:L-glutamate ligase-like" evidence="1">
    <location>
        <begin position="6"/>
        <end position="206"/>
    </location>
</feature>
<dbReference type="EMBL" id="MHUF01000004">
    <property type="protein sequence ID" value="OHA73158.1"/>
    <property type="molecule type" value="Genomic_DNA"/>
</dbReference>
<dbReference type="PANTHER" id="PTHR47917">
    <property type="match status" value="1"/>
</dbReference>
<protein>
    <recommendedName>
        <fullName evidence="1">Coenzyme F420:L-glutamate ligase-like domain-containing protein</fullName>
    </recommendedName>
</protein>
<dbReference type="PANTHER" id="PTHR47917:SF1">
    <property type="entry name" value="COENZYME F420:L-GLUTAMATE LIGASE"/>
    <property type="match status" value="1"/>
</dbReference>
<comment type="caution">
    <text evidence="2">The sequence shown here is derived from an EMBL/GenBank/DDBJ whole genome shotgun (WGS) entry which is preliminary data.</text>
</comment>
<accession>A0A1G2RKZ9</accession>
<dbReference type="SUPFAM" id="SSF144010">
    <property type="entry name" value="CofE-like"/>
    <property type="match status" value="1"/>
</dbReference>
<evidence type="ECO:0000259" key="1">
    <source>
        <dbReference type="Pfam" id="PF01996"/>
    </source>
</evidence>
<reference evidence="2 3" key="1">
    <citation type="journal article" date="2016" name="Nat. Commun.">
        <title>Thousands of microbial genomes shed light on interconnected biogeochemical processes in an aquifer system.</title>
        <authorList>
            <person name="Anantharaman K."/>
            <person name="Brown C.T."/>
            <person name="Hug L.A."/>
            <person name="Sharon I."/>
            <person name="Castelle C.J."/>
            <person name="Probst A.J."/>
            <person name="Thomas B.C."/>
            <person name="Singh A."/>
            <person name="Wilkins M.J."/>
            <person name="Karaoz U."/>
            <person name="Brodie E.L."/>
            <person name="Williams K.H."/>
            <person name="Hubbard S.S."/>
            <person name="Banfield J.F."/>
        </authorList>
    </citation>
    <scope>NUCLEOTIDE SEQUENCE [LARGE SCALE GENOMIC DNA]</scope>
</reference>
<evidence type="ECO:0000313" key="2">
    <source>
        <dbReference type="EMBL" id="OHA73158.1"/>
    </source>
</evidence>
<dbReference type="Gene3D" id="3.30.1330.100">
    <property type="entry name" value="CofE-like"/>
    <property type="match status" value="1"/>
</dbReference>
<dbReference type="InterPro" id="IPR002847">
    <property type="entry name" value="F420-0_gamma-glut_ligase-dom"/>
</dbReference>
<organism evidence="2 3">
    <name type="scientific">Candidatus Wildermuthbacteria bacterium RIFCSPLOWO2_01_FULL_47_18</name>
    <dbReference type="NCBI Taxonomy" id="1802460"/>
    <lineage>
        <taxon>Bacteria</taxon>
        <taxon>Candidatus Wildermuthiibacteriota</taxon>
    </lineage>
</organism>
<evidence type="ECO:0000313" key="3">
    <source>
        <dbReference type="Proteomes" id="UP000177287"/>
    </source>
</evidence>
<dbReference type="Pfam" id="PF01996">
    <property type="entry name" value="F420_ligase"/>
    <property type="match status" value="1"/>
</dbReference>
<name>A0A1G2RKZ9_9BACT</name>
<gene>
    <name evidence="2" type="ORF">A3A27_00420</name>
</gene>
<dbReference type="AlphaFoldDB" id="A0A1G2RKZ9"/>